<dbReference type="PROSITE" id="PS00678">
    <property type="entry name" value="WD_REPEATS_1"/>
    <property type="match status" value="1"/>
</dbReference>
<feature type="repeat" description="WD" evidence="4">
    <location>
        <begin position="298"/>
        <end position="330"/>
    </location>
</feature>
<gene>
    <name evidence="3 6" type="primary">CIA1</name>
    <name evidence="6" type="ORF">EHS25_008858</name>
</gene>
<feature type="compositionally biased region" description="Polar residues" evidence="5">
    <location>
        <begin position="45"/>
        <end position="64"/>
    </location>
</feature>
<dbReference type="PROSITE" id="PS50294">
    <property type="entry name" value="WD_REPEATS_REGION"/>
    <property type="match status" value="2"/>
</dbReference>
<comment type="caution">
    <text evidence="6">The sequence shown here is derived from an EMBL/GenBank/DDBJ whole genome shotgun (WGS) entry which is preliminary data.</text>
</comment>
<dbReference type="EMBL" id="RSCD01000006">
    <property type="protein sequence ID" value="RSH92443.1"/>
    <property type="molecule type" value="Genomic_DNA"/>
</dbReference>
<keyword evidence="2" id="KW-0677">Repeat</keyword>
<dbReference type="SUPFAM" id="SSF50978">
    <property type="entry name" value="WD40 repeat-like"/>
    <property type="match status" value="1"/>
</dbReference>
<dbReference type="OrthoDB" id="284782at2759"/>
<evidence type="ECO:0000256" key="5">
    <source>
        <dbReference type="SAM" id="MobiDB-lite"/>
    </source>
</evidence>
<dbReference type="Pfam" id="PF00400">
    <property type="entry name" value="WD40"/>
    <property type="match status" value="5"/>
</dbReference>
<keyword evidence="7" id="KW-1185">Reference proteome</keyword>
<evidence type="ECO:0000256" key="2">
    <source>
        <dbReference type="ARBA" id="ARBA00022737"/>
    </source>
</evidence>
<keyword evidence="1 4" id="KW-0853">WD repeat</keyword>
<dbReference type="SMART" id="SM00320">
    <property type="entry name" value="WD40"/>
    <property type="match status" value="6"/>
</dbReference>
<dbReference type="InterPro" id="IPR020472">
    <property type="entry name" value="WD40_PAC1"/>
</dbReference>
<feature type="repeat" description="WD" evidence="4">
    <location>
        <begin position="214"/>
        <end position="244"/>
    </location>
</feature>
<dbReference type="PROSITE" id="PS50082">
    <property type="entry name" value="WD_REPEATS_2"/>
    <property type="match status" value="5"/>
</dbReference>
<feature type="compositionally biased region" description="Basic and acidic residues" evidence="5">
    <location>
        <begin position="126"/>
        <end position="143"/>
    </location>
</feature>
<dbReference type="AlphaFoldDB" id="A0A427YMY2"/>
<dbReference type="PANTHER" id="PTHR19920">
    <property type="entry name" value="WD40 PROTEIN CIAO1"/>
    <property type="match status" value="1"/>
</dbReference>
<evidence type="ECO:0000313" key="6">
    <source>
        <dbReference type="EMBL" id="RSH92443.1"/>
    </source>
</evidence>
<sequence>MPSLQLVADLPGHTEPAWCVAWNPARSLLASCSTDRTVRLYSYSNTSSAAADPTKVSSTTTSTEPDAASAFPERGTRSLAWSSRRWSRRSISGRFGASLGVWEEVDEDAEEEDEGEEGVYRPHRGCGHDHGHGHGHDQAHHHEDDEDEDGDVLMGGVVAKKEWECVTTLEGHESECKSVGWSPDGNLLASCSRDKSVWVWEVQPDSDFECIAVMMEHSQDVKTLSWHPKEEILASASYDSHIHLLWDDPDGDWCNFQKLHPKLPASALTIPSSATSVIAELKPSEAERKADEALDVPPLEEDETVWALAWSPCGRFLASGGDLGGVRLWERTGHNPDSPVAERIHTAAHSRSCFALSWISGGLPESEGGLGLLASGGGDGKIIIWQVVRPVASSSSAEAGVSATETKTEANTETPTESAATVRMYPVAAVREAHGVSDVNSLSWCPRGEGKGKGLLASCGDDGTVRVWRVVRD</sequence>
<feature type="compositionally biased region" description="Low complexity" evidence="5">
    <location>
        <begin position="396"/>
        <end position="417"/>
    </location>
</feature>
<feature type="region of interest" description="Disordered" evidence="5">
    <location>
        <begin position="396"/>
        <end position="419"/>
    </location>
</feature>
<evidence type="ECO:0000313" key="7">
    <source>
        <dbReference type="Proteomes" id="UP000279259"/>
    </source>
</evidence>
<feature type="region of interest" description="Disordered" evidence="5">
    <location>
        <begin position="105"/>
        <end position="151"/>
    </location>
</feature>
<protein>
    <recommendedName>
        <fullName evidence="3">Probable cytosolic iron-sulfur protein assembly protein 1</fullName>
    </recommendedName>
</protein>
<dbReference type="InterPro" id="IPR019775">
    <property type="entry name" value="WD40_repeat_CS"/>
</dbReference>
<feature type="region of interest" description="Disordered" evidence="5">
    <location>
        <begin position="45"/>
        <end position="74"/>
    </location>
</feature>
<feature type="repeat" description="WD" evidence="4">
    <location>
        <begin position="169"/>
        <end position="203"/>
    </location>
</feature>
<comment type="similarity">
    <text evidence="3">Belongs to the WD repeat CIA1 family.</text>
</comment>
<feature type="compositionally biased region" description="Acidic residues" evidence="5">
    <location>
        <begin position="105"/>
        <end position="117"/>
    </location>
</feature>
<accession>A0A427YMY2</accession>
<dbReference type="Gene3D" id="2.130.10.10">
    <property type="entry name" value="YVTN repeat-like/Quinoprotein amine dehydrogenase"/>
    <property type="match status" value="3"/>
</dbReference>
<proteinExistence type="inferred from homology"/>
<dbReference type="InterPro" id="IPR015943">
    <property type="entry name" value="WD40/YVTN_repeat-like_dom_sf"/>
</dbReference>
<reference evidence="6 7" key="1">
    <citation type="submission" date="2018-11" db="EMBL/GenBank/DDBJ databases">
        <title>Genome sequence of Saitozyma podzolica DSM 27192.</title>
        <authorList>
            <person name="Aliyu H."/>
            <person name="Gorte O."/>
            <person name="Ochsenreither K."/>
        </authorList>
    </citation>
    <scope>NUCLEOTIDE SEQUENCE [LARGE SCALE GENOMIC DNA]</scope>
    <source>
        <strain evidence="6 7">DSM 27192</strain>
    </source>
</reference>
<evidence type="ECO:0000256" key="1">
    <source>
        <dbReference type="ARBA" id="ARBA00022574"/>
    </source>
</evidence>
<dbReference type="InterPro" id="IPR001680">
    <property type="entry name" value="WD40_rpt"/>
</dbReference>
<dbReference type="GO" id="GO:0097361">
    <property type="term" value="C:cytosolic [4Fe-4S] assembly targeting complex"/>
    <property type="evidence" value="ECO:0007669"/>
    <property type="project" value="InterPro"/>
</dbReference>
<name>A0A427YMY2_9TREE</name>
<feature type="repeat" description="WD" evidence="4">
    <location>
        <begin position="455"/>
        <end position="473"/>
    </location>
</feature>
<dbReference type="PRINTS" id="PR00320">
    <property type="entry name" value="GPROTEINBRPT"/>
</dbReference>
<dbReference type="Proteomes" id="UP000279259">
    <property type="component" value="Unassembled WGS sequence"/>
</dbReference>
<dbReference type="STRING" id="1890683.A0A427YMY2"/>
<dbReference type="PANTHER" id="PTHR19920:SF0">
    <property type="entry name" value="CYTOSOLIC IRON-SULFUR PROTEIN ASSEMBLY PROTEIN CIAO1-RELATED"/>
    <property type="match status" value="1"/>
</dbReference>
<evidence type="ECO:0000256" key="3">
    <source>
        <dbReference type="HAMAP-Rule" id="MF_03037"/>
    </source>
</evidence>
<feature type="repeat" description="WD" evidence="4">
    <location>
        <begin position="10"/>
        <end position="51"/>
    </location>
</feature>
<comment type="function">
    <text evidence="3">Essential component of the cytosolic iron-sulfur (Fe/S) protein assembly machinery. Required for the maturation of extramitochondrial Fe/S proteins.</text>
</comment>
<evidence type="ECO:0000256" key="4">
    <source>
        <dbReference type="PROSITE-ProRule" id="PRU00221"/>
    </source>
</evidence>
<dbReference type="HAMAP" id="MF_03037">
    <property type="entry name" value="ciao1"/>
    <property type="match status" value="1"/>
</dbReference>
<dbReference type="InterPro" id="IPR036322">
    <property type="entry name" value="WD40_repeat_dom_sf"/>
</dbReference>
<organism evidence="6 7">
    <name type="scientific">Saitozyma podzolica</name>
    <dbReference type="NCBI Taxonomy" id="1890683"/>
    <lineage>
        <taxon>Eukaryota</taxon>
        <taxon>Fungi</taxon>
        <taxon>Dikarya</taxon>
        <taxon>Basidiomycota</taxon>
        <taxon>Agaricomycotina</taxon>
        <taxon>Tremellomycetes</taxon>
        <taxon>Tremellales</taxon>
        <taxon>Trimorphomycetaceae</taxon>
        <taxon>Saitozyma</taxon>
    </lineage>
</organism>
<dbReference type="InterPro" id="IPR028608">
    <property type="entry name" value="CIAO1/Cia1"/>
</dbReference>
<dbReference type="GO" id="GO:0016226">
    <property type="term" value="P:iron-sulfur cluster assembly"/>
    <property type="evidence" value="ECO:0007669"/>
    <property type="project" value="UniProtKB-UniRule"/>
</dbReference>